<dbReference type="RefSeq" id="WP_189161841.1">
    <property type="nucleotide sequence ID" value="NZ_BMNT01000005.1"/>
</dbReference>
<dbReference type="PROSITE" id="PS50977">
    <property type="entry name" value="HTH_TETR_2"/>
    <property type="match status" value="1"/>
</dbReference>
<dbReference type="SUPFAM" id="SSF48498">
    <property type="entry name" value="Tetracyclin repressor-like, C-terminal domain"/>
    <property type="match status" value="1"/>
</dbReference>
<keyword evidence="2 4" id="KW-0238">DNA-binding</keyword>
<evidence type="ECO:0000256" key="4">
    <source>
        <dbReference type="PROSITE-ProRule" id="PRU00335"/>
    </source>
</evidence>
<dbReference type="PANTHER" id="PTHR30055">
    <property type="entry name" value="HTH-TYPE TRANSCRIPTIONAL REGULATOR RUTR"/>
    <property type="match status" value="1"/>
</dbReference>
<dbReference type="Pfam" id="PF00440">
    <property type="entry name" value="TetR_N"/>
    <property type="match status" value="1"/>
</dbReference>
<keyword evidence="1" id="KW-0805">Transcription regulation</keyword>
<proteinExistence type="predicted"/>
<dbReference type="GO" id="GO:0000976">
    <property type="term" value="F:transcription cis-regulatory region binding"/>
    <property type="evidence" value="ECO:0007669"/>
    <property type="project" value="TreeGrafter"/>
</dbReference>
<evidence type="ECO:0000259" key="5">
    <source>
        <dbReference type="PROSITE" id="PS50977"/>
    </source>
</evidence>
<organism evidence="6 7">
    <name type="scientific">Sphaerisporangium melleum</name>
    <dbReference type="NCBI Taxonomy" id="321316"/>
    <lineage>
        <taxon>Bacteria</taxon>
        <taxon>Bacillati</taxon>
        <taxon>Actinomycetota</taxon>
        <taxon>Actinomycetes</taxon>
        <taxon>Streptosporangiales</taxon>
        <taxon>Streptosporangiaceae</taxon>
        <taxon>Sphaerisporangium</taxon>
    </lineage>
</organism>
<accession>A0A917QVI9</accession>
<dbReference type="GO" id="GO:0003700">
    <property type="term" value="F:DNA-binding transcription factor activity"/>
    <property type="evidence" value="ECO:0007669"/>
    <property type="project" value="TreeGrafter"/>
</dbReference>
<reference evidence="6" key="1">
    <citation type="journal article" date="2014" name="Int. J. Syst. Evol. Microbiol.">
        <title>Complete genome sequence of Corynebacterium casei LMG S-19264T (=DSM 44701T), isolated from a smear-ripened cheese.</title>
        <authorList>
            <consortium name="US DOE Joint Genome Institute (JGI-PGF)"/>
            <person name="Walter F."/>
            <person name="Albersmeier A."/>
            <person name="Kalinowski J."/>
            <person name="Ruckert C."/>
        </authorList>
    </citation>
    <scope>NUCLEOTIDE SEQUENCE</scope>
    <source>
        <strain evidence="6">JCM 13064</strain>
    </source>
</reference>
<dbReference type="InterPro" id="IPR001647">
    <property type="entry name" value="HTH_TetR"/>
</dbReference>
<dbReference type="InterPro" id="IPR050109">
    <property type="entry name" value="HTH-type_TetR-like_transc_reg"/>
</dbReference>
<comment type="caution">
    <text evidence="6">The sequence shown here is derived from an EMBL/GenBank/DDBJ whole genome shotgun (WGS) entry which is preliminary data.</text>
</comment>
<dbReference type="InterPro" id="IPR036271">
    <property type="entry name" value="Tet_transcr_reg_TetR-rel_C_sf"/>
</dbReference>
<evidence type="ECO:0000256" key="2">
    <source>
        <dbReference type="ARBA" id="ARBA00023125"/>
    </source>
</evidence>
<keyword evidence="7" id="KW-1185">Reference proteome</keyword>
<evidence type="ECO:0000256" key="1">
    <source>
        <dbReference type="ARBA" id="ARBA00023015"/>
    </source>
</evidence>
<sequence>MASTTRRTSAATADRRAAAEARTLGVVEKLLAEGASFTELSVERIASQAGLSRSTFYLYFRDKTELILRLTASLKSGTFEVGRDWGPDGPADGLTWLGDAYLRIIRHYRSRPGTYAAIMEVAGYDRTVREALEAGQRRFIDRVAGHLAEEQRAGRTSPALDPERAARVIVWGGEQVIARHVMDTEDDPAEDARVAHELAAAHWYGTYRRLSPA</sequence>
<evidence type="ECO:0000313" key="7">
    <source>
        <dbReference type="Proteomes" id="UP000645217"/>
    </source>
</evidence>
<name>A0A917QVI9_9ACTN</name>
<dbReference type="Gene3D" id="1.10.10.60">
    <property type="entry name" value="Homeodomain-like"/>
    <property type="match status" value="1"/>
</dbReference>
<reference evidence="6" key="2">
    <citation type="submission" date="2020-09" db="EMBL/GenBank/DDBJ databases">
        <authorList>
            <person name="Sun Q."/>
            <person name="Ohkuma M."/>
        </authorList>
    </citation>
    <scope>NUCLEOTIDE SEQUENCE</scope>
    <source>
        <strain evidence="6">JCM 13064</strain>
    </source>
</reference>
<dbReference type="InterPro" id="IPR009057">
    <property type="entry name" value="Homeodomain-like_sf"/>
</dbReference>
<keyword evidence="3" id="KW-0804">Transcription</keyword>
<evidence type="ECO:0000313" key="6">
    <source>
        <dbReference type="EMBL" id="GGK69775.1"/>
    </source>
</evidence>
<protein>
    <submittedName>
        <fullName evidence="6">TetR family transcriptional regulator</fullName>
    </submittedName>
</protein>
<dbReference type="Proteomes" id="UP000645217">
    <property type="component" value="Unassembled WGS sequence"/>
</dbReference>
<feature type="domain" description="HTH tetR-type" evidence="5">
    <location>
        <begin position="17"/>
        <end position="78"/>
    </location>
</feature>
<dbReference type="Gene3D" id="1.10.357.10">
    <property type="entry name" value="Tetracycline Repressor, domain 2"/>
    <property type="match status" value="1"/>
</dbReference>
<feature type="DNA-binding region" description="H-T-H motif" evidence="4">
    <location>
        <begin position="41"/>
        <end position="60"/>
    </location>
</feature>
<dbReference type="AlphaFoldDB" id="A0A917QVI9"/>
<evidence type="ECO:0000256" key="3">
    <source>
        <dbReference type="ARBA" id="ARBA00023163"/>
    </source>
</evidence>
<dbReference type="PANTHER" id="PTHR30055:SF234">
    <property type="entry name" value="HTH-TYPE TRANSCRIPTIONAL REGULATOR BETI"/>
    <property type="match status" value="1"/>
</dbReference>
<dbReference type="SUPFAM" id="SSF46689">
    <property type="entry name" value="Homeodomain-like"/>
    <property type="match status" value="1"/>
</dbReference>
<dbReference type="EMBL" id="BMNT01000005">
    <property type="protein sequence ID" value="GGK69775.1"/>
    <property type="molecule type" value="Genomic_DNA"/>
</dbReference>
<gene>
    <name evidence="6" type="ORF">GCM10007964_10980</name>
</gene>